<dbReference type="Gene3D" id="3.40.50.150">
    <property type="entry name" value="Vaccinia Virus protein VP39"/>
    <property type="match status" value="1"/>
</dbReference>
<evidence type="ECO:0000313" key="3">
    <source>
        <dbReference type="Proteomes" id="UP000269198"/>
    </source>
</evidence>
<dbReference type="OrthoDB" id="3216820at2"/>
<name>A0A3N0EDX9_9ACTN</name>
<dbReference type="SUPFAM" id="SSF53335">
    <property type="entry name" value="S-adenosyl-L-methionine-dependent methyltransferases"/>
    <property type="match status" value="1"/>
</dbReference>
<dbReference type="AlphaFoldDB" id="A0A3N0EDX9"/>
<dbReference type="Proteomes" id="UP000269198">
    <property type="component" value="Unassembled WGS sequence"/>
</dbReference>
<dbReference type="EMBL" id="RJMB01000004">
    <property type="protein sequence ID" value="RNL86034.1"/>
    <property type="molecule type" value="Genomic_DNA"/>
</dbReference>
<dbReference type="PIRSF" id="PIRSF017393">
    <property type="entry name" value="MTase_SAV2177"/>
    <property type="match status" value="1"/>
</dbReference>
<comment type="caution">
    <text evidence="2">The sequence shown here is derived from an EMBL/GenBank/DDBJ whole genome shotgun (WGS) entry which is preliminary data.</text>
</comment>
<evidence type="ECO:0000256" key="1">
    <source>
        <dbReference type="SAM" id="MobiDB-lite"/>
    </source>
</evidence>
<proteinExistence type="predicted"/>
<keyword evidence="3" id="KW-1185">Reference proteome</keyword>
<dbReference type="GO" id="GO:0008168">
    <property type="term" value="F:methyltransferase activity"/>
    <property type="evidence" value="ECO:0007669"/>
    <property type="project" value="UniProtKB-KW"/>
</dbReference>
<dbReference type="InterPro" id="IPR029063">
    <property type="entry name" value="SAM-dependent_MTases_sf"/>
</dbReference>
<keyword evidence="2" id="KW-0808">Transferase</keyword>
<accession>A0A3N0EDX9</accession>
<gene>
    <name evidence="2" type="ORF">EFW17_05705</name>
</gene>
<evidence type="ECO:0000313" key="2">
    <source>
        <dbReference type="EMBL" id="RNL86034.1"/>
    </source>
</evidence>
<dbReference type="GO" id="GO:0032259">
    <property type="term" value="P:methylation"/>
    <property type="evidence" value="ECO:0007669"/>
    <property type="project" value="UniProtKB-KW"/>
</dbReference>
<protein>
    <submittedName>
        <fullName evidence="2">SAM-dependent methyltransferase</fullName>
    </submittedName>
</protein>
<dbReference type="Pfam" id="PF04672">
    <property type="entry name" value="Methyltransf_19"/>
    <property type="match status" value="1"/>
</dbReference>
<sequence>MNEPPERDRNGSGRDQAPRFPPDIDMTVAHPARVWDFWLGGKDHFPADRELGTRILETMPGWTAFAKADREFLGRAVRYLADEAGVRQFLDIGTGLPTANNTHEVAQAVAPDARVVYVDNDPIVLAHARALLTSAPSGATDYIHADLNEPDTILRGAAATLDLDQPVAITLLGIMEFIPDTERAYAIVNRLLDAVALGSHLVIAHPTTDVQGEAMAETLRLWNASAATPATFRTRREFTGFFERLELVEPGVVTLPQWRPDPDTSHTDTEIGFFAGVGRKPPVPG</sequence>
<keyword evidence="2" id="KW-0489">Methyltransferase</keyword>
<dbReference type="RefSeq" id="WP_123200228.1">
    <property type="nucleotide sequence ID" value="NZ_RJMB01000004.1"/>
</dbReference>
<dbReference type="InterPro" id="IPR006764">
    <property type="entry name" value="SAM_dep_MeTrfase_SAV2177_type"/>
</dbReference>
<reference evidence="2 3" key="1">
    <citation type="submission" date="2018-11" db="EMBL/GenBank/DDBJ databases">
        <title>The genome draft of YIM 96095.</title>
        <authorList>
            <person name="Tang S.-K."/>
            <person name="Chunyu W.-X."/>
            <person name="Feng Y.-Z."/>
        </authorList>
    </citation>
    <scope>NUCLEOTIDE SEQUENCE [LARGE SCALE GENOMIC DNA]</scope>
    <source>
        <strain evidence="2 3">YIM 96095</strain>
    </source>
</reference>
<dbReference type="CDD" id="cd02440">
    <property type="entry name" value="AdoMet_MTases"/>
    <property type="match status" value="1"/>
</dbReference>
<feature type="region of interest" description="Disordered" evidence="1">
    <location>
        <begin position="1"/>
        <end position="25"/>
    </location>
</feature>
<organism evidence="2 3">
    <name type="scientific">Halostreptopolyspora alba</name>
    <dbReference type="NCBI Taxonomy" id="2487137"/>
    <lineage>
        <taxon>Bacteria</taxon>
        <taxon>Bacillati</taxon>
        <taxon>Actinomycetota</taxon>
        <taxon>Actinomycetes</taxon>
        <taxon>Streptosporangiales</taxon>
        <taxon>Nocardiopsidaceae</taxon>
        <taxon>Halostreptopolyspora</taxon>
    </lineage>
</organism>
<feature type="compositionally biased region" description="Basic and acidic residues" evidence="1">
    <location>
        <begin position="1"/>
        <end position="12"/>
    </location>
</feature>